<feature type="domain" description="2-oxoacid dehydrogenase acyltransferase catalytic" evidence="1">
    <location>
        <begin position="54"/>
        <end position="110"/>
    </location>
</feature>
<dbReference type="InterPro" id="IPR023213">
    <property type="entry name" value="CAT-like_dom_sf"/>
</dbReference>
<dbReference type="Gene3D" id="3.30.559.10">
    <property type="entry name" value="Chloramphenicol acetyltransferase-like domain"/>
    <property type="match status" value="1"/>
</dbReference>
<proteinExistence type="predicted"/>
<dbReference type="SUPFAM" id="SSF52777">
    <property type="entry name" value="CoA-dependent acyltransferases"/>
    <property type="match status" value="1"/>
</dbReference>
<dbReference type="EMBL" id="CM010724">
    <property type="protein sequence ID" value="RZC81354.1"/>
    <property type="molecule type" value="Genomic_DNA"/>
</dbReference>
<organism evidence="2 3">
    <name type="scientific">Papaver somniferum</name>
    <name type="common">Opium poppy</name>
    <dbReference type="NCBI Taxonomy" id="3469"/>
    <lineage>
        <taxon>Eukaryota</taxon>
        <taxon>Viridiplantae</taxon>
        <taxon>Streptophyta</taxon>
        <taxon>Embryophyta</taxon>
        <taxon>Tracheophyta</taxon>
        <taxon>Spermatophyta</taxon>
        <taxon>Magnoliopsida</taxon>
        <taxon>Ranunculales</taxon>
        <taxon>Papaveraceae</taxon>
        <taxon>Papaveroideae</taxon>
        <taxon>Papaver</taxon>
    </lineage>
</organism>
<evidence type="ECO:0000259" key="1">
    <source>
        <dbReference type="Pfam" id="PF00198"/>
    </source>
</evidence>
<evidence type="ECO:0000313" key="3">
    <source>
        <dbReference type="Proteomes" id="UP000316621"/>
    </source>
</evidence>
<reference evidence="2 3" key="1">
    <citation type="journal article" date="2018" name="Science">
        <title>The opium poppy genome and morphinan production.</title>
        <authorList>
            <person name="Guo L."/>
            <person name="Winzer T."/>
            <person name="Yang X."/>
            <person name="Li Y."/>
            <person name="Ning Z."/>
            <person name="He Z."/>
            <person name="Teodor R."/>
            <person name="Lu Y."/>
            <person name="Bowser T.A."/>
            <person name="Graham I.A."/>
            <person name="Ye K."/>
        </authorList>
    </citation>
    <scope>NUCLEOTIDE SEQUENCE [LARGE SCALE GENOMIC DNA]</scope>
    <source>
        <strain evidence="3">cv. HN1</strain>
        <tissue evidence="2">Leaves</tissue>
    </source>
</reference>
<dbReference type="AlphaFoldDB" id="A0A4Y7L740"/>
<dbReference type="InterPro" id="IPR001078">
    <property type="entry name" value="2-oxoacid_DH_actylTfrase"/>
</dbReference>
<gene>
    <name evidence="2" type="ORF">C5167_043920</name>
</gene>
<keyword evidence="3" id="KW-1185">Reference proteome</keyword>
<dbReference type="Proteomes" id="UP000316621">
    <property type="component" value="Chromosome 10"/>
</dbReference>
<dbReference type="Pfam" id="PF00198">
    <property type="entry name" value="2-oxoacid_dh"/>
    <property type="match status" value="1"/>
</dbReference>
<dbReference type="Gramene" id="RZC81354">
    <property type="protein sequence ID" value="RZC81354"/>
    <property type="gene ID" value="C5167_043920"/>
</dbReference>
<dbReference type="GO" id="GO:0016746">
    <property type="term" value="F:acyltransferase activity"/>
    <property type="evidence" value="ECO:0007669"/>
    <property type="project" value="InterPro"/>
</dbReference>
<accession>A0A4Y7L740</accession>
<evidence type="ECO:0000313" key="2">
    <source>
        <dbReference type="EMBL" id="RZC81354.1"/>
    </source>
</evidence>
<dbReference type="STRING" id="3469.A0A4Y7L740"/>
<name>A0A4Y7L740_PAPSO</name>
<protein>
    <recommendedName>
        <fullName evidence="1">2-oxoacid dehydrogenase acyltransferase catalytic domain-containing protein</fullName>
    </recommendedName>
</protein>
<sequence length="121" mass="12774">MKRLMKQRKAQAVLCVSANAVVCWCCYCSVTAMVSRNSASYGSSRYCSEVWGSKGGTFTISNLGAPFGSEQLSAIVSPSQAEILVVGTAERRVVPGAGTDQFDVASFMPVLIFKANCCAAS</sequence>